<dbReference type="InterPro" id="IPR036305">
    <property type="entry name" value="RGS_sf"/>
</dbReference>
<feature type="region of interest" description="Disordered" evidence="1">
    <location>
        <begin position="219"/>
        <end position="295"/>
    </location>
</feature>
<dbReference type="Gene3D" id="1.10.167.10">
    <property type="entry name" value="Regulator of G-protein Signalling 4, domain 2"/>
    <property type="match status" value="4"/>
</dbReference>
<dbReference type="GO" id="GO:0005634">
    <property type="term" value="C:nucleus"/>
    <property type="evidence" value="ECO:0007669"/>
    <property type="project" value="TreeGrafter"/>
</dbReference>
<feature type="domain" description="RGS" evidence="2">
    <location>
        <begin position="586"/>
        <end position="640"/>
    </location>
</feature>
<dbReference type="GO" id="GO:0001965">
    <property type="term" value="F:G-protein alpha-subunit binding"/>
    <property type="evidence" value="ECO:0007669"/>
    <property type="project" value="InterPro"/>
</dbReference>
<comment type="caution">
    <text evidence="3">The sequence shown here is derived from an EMBL/GenBank/DDBJ whole genome shotgun (WGS) entry which is preliminary data.</text>
</comment>
<feature type="region of interest" description="Disordered" evidence="1">
    <location>
        <begin position="778"/>
        <end position="824"/>
    </location>
</feature>
<evidence type="ECO:0000259" key="2">
    <source>
        <dbReference type="PROSITE" id="PS50132"/>
    </source>
</evidence>
<feature type="domain" description="RGS" evidence="2">
    <location>
        <begin position="1044"/>
        <end position="1153"/>
    </location>
</feature>
<feature type="compositionally biased region" description="Polar residues" evidence="1">
    <location>
        <begin position="219"/>
        <end position="253"/>
    </location>
</feature>
<dbReference type="GO" id="GO:0009966">
    <property type="term" value="P:regulation of signal transduction"/>
    <property type="evidence" value="ECO:0007669"/>
    <property type="project" value="InterPro"/>
</dbReference>
<dbReference type="PANTHER" id="PTHR46583">
    <property type="entry name" value="REGULATOR OF G-PROTEIN SIGNALING 22"/>
    <property type="match status" value="1"/>
</dbReference>
<sequence>MGEVTDNTKLLIEDEQYLSDEEWLKLALEISPENLEDLLTYDDLFLDYFNAFLALPVFPQALAYNRLTGAFEEVPSPYNTTVADSLGCPSPASTLPYGATDAVRENMLQWAREERLPLFLSTQLFRELKLCKLLLRPLDDRNSASRGSSRQIRGYSRQSESYISSLSYSGENSAEDEGLDEDINWADMRYQDLFRYRRPGSKAYSDPIRRYLASASATETIKNTSSNAQTSSKYTDTRTSAPFDRSQTGSPGTNKRGARISSLVKVIPDDGMKHDKDSKSYSSKKTKGPPVTSSTEAAFLRGSRVLSAPVNYEDFIKMPFFHFDALLREEPAPTGDPYVTFNDDDAVSEAQTETDVRNMEGRLKMTIQQMKEQVIATYVGMESFKEFLKDTAGVHLLNFWLDCEYFKDSMEDYDEEEFIEIRNCLFRDIQDKYKLNLTNDAKDQITRAARNVGLTHTIFLRTQYDVLRRLRAYWISRFLMHFERQKPMSEEEERDMVKFKVMKPAPKNSLPFFPSISLVHSMPVWPDDAFNQSRTSSWDMVNSGNILRDITSARGRRGTARIAPSRSTKDRLIVALSSDRLAGGPFKNYLDVNCDYLMLSNLLFWQDVTEYSATEDKSADRLLRLRHAWSIYTNYISEDSQYNVDPSEKERNNLHQLLSGSRDFVEASVFDTIKDRSIVRLEKAWIRFLKDDLKIFLDCRIRPGRETPPSTAEAIEISVTGADQDILVIKRPRPWVRRLQPLRVPGSTQTERGLRLNKSIAEAEEIDFERLAEIRKKNKEKRKEAERERKRAVRAAYARQKEAKLKKPPSRKKSGIEEEEDVTDKGGKLPTFQDMFSNKQMMILFKKYISEFDIRDVSYMVGLYQDIETYFNNKDGKSRKDMLANNIHKAYFDNQSRRHVPMPEKIIARLGVEKDRPRTATLRDAQRFVLGKVEETYKDFLNHQADELGIDPVEMLTMSPAELTMRMGSDAAMLTSWNKRSKVKGKEQTILTSREETSSSLVTSTPKSATKRRKRKQTGRAQPTKNDMAEFISALSQSASGQLPLEMLYFYTYLVKHGEEDNMPLVDKDLFFYIEVQKFKDCSHAFSDDEMLKRKVQSIIDCFLESVYTPSLQVDVQTDVQQKIMKSSQRYMNGKELNPSIFDEAQMMVLKELLPYWAGFKKNYKPPDNPDKKPVTKIQKMLRKRLENIENYQIPSANLKLPAIPEGATPAFSLSLADGIKFREIEEGSIIATPMPADKMLRGRRTSIAPSLESTRTSRKHSSQDTHSTKSMIAAR</sequence>
<feature type="region of interest" description="Disordered" evidence="1">
    <location>
        <begin position="1248"/>
        <end position="1276"/>
    </location>
</feature>
<gene>
    <name evidence="3" type="ORF">SNE40_011001</name>
</gene>
<reference evidence="3 4" key="1">
    <citation type="submission" date="2024-01" db="EMBL/GenBank/DDBJ databases">
        <title>The genome of the rayed Mediterranean limpet Patella caerulea (Linnaeus, 1758).</title>
        <authorList>
            <person name="Anh-Thu Weber A."/>
            <person name="Halstead-Nussloch G."/>
        </authorList>
    </citation>
    <scope>NUCLEOTIDE SEQUENCE [LARGE SCALE GENOMIC DNA]</scope>
    <source>
        <strain evidence="3">AATW-2023a</strain>
        <tissue evidence="3">Whole specimen</tissue>
    </source>
</reference>
<dbReference type="InterPro" id="IPR042651">
    <property type="entry name" value="Rgs22"/>
</dbReference>
<evidence type="ECO:0000313" key="4">
    <source>
        <dbReference type="Proteomes" id="UP001347796"/>
    </source>
</evidence>
<feature type="compositionally biased region" description="Basic residues" evidence="1">
    <location>
        <begin position="1009"/>
        <end position="1018"/>
    </location>
</feature>
<name>A0AAN8Q0V0_PATCE</name>
<dbReference type="InterPro" id="IPR044926">
    <property type="entry name" value="RGS_subdomain_2"/>
</dbReference>
<dbReference type="InterPro" id="IPR016137">
    <property type="entry name" value="RGS"/>
</dbReference>
<accession>A0AAN8Q0V0</accession>
<feature type="compositionally biased region" description="Basic and acidic residues" evidence="1">
    <location>
        <begin position="267"/>
        <end position="279"/>
    </location>
</feature>
<evidence type="ECO:0000256" key="1">
    <source>
        <dbReference type="SAM" id="MobiDB-lite"/>
    </source>
</evidence>
<feature type="compositionally biased region" description="Basic and acidic residues" evidence="1">
    <location>
        <begin position="778"/>
        <end position="789"/>
    </location>
</feature>
<evidence type="ECO:0000313" key="3">
    <source>
        <dbReference type="EMBL" id="KAK6183536.1"/>
    </source>
</evidence>
<dbReference type="SUPFAM" id="SSF48097">
    <property type="entry name" value="Regulator of G-protein signaling, RGS"/>
    <property type="match status" value="4"/>
</dbReference>
<feature type="domain" description="RGS" evidence="2">
    <location>
        <begin position="372"/>
        <end position="479"/>
    </location>
</feature>
<proteinExistence type="predicted"/>
<dbReference type="EMBL" id="JAZGQO010000007">
    <property type="protein sequence ID" value="KAK6183536.1"/>
    <property type="molecule type" value="Genomic_DNA"/>
</dbReference>
<dbReference type="AlphaFoldDB" id="A0AAN8Q0V0"/>
<dbReference type="GO" id="GO:0005737">
    <property type="term" value="C:cytoplasm"/>
    <property type="evidence" value="ECO:0007669"/>
    <property type="project" value="TreeGrafter"/>
</dbReference>
<protein>
    <recommendedName>
        <fullName evidence="2">RGS domain-containing protein</fullName>
    </recommendedName>
</protein>
<dbReference type="SMART" id="SM00315">
    <property type="entry name" value="RGS"/>
    <property type="match status" value="1"/>
</dbReference>
<dbReference type="PROSITE" id="PS50132">
    <property type="entry name" value="RGS"/>
    <property type="match status" value="3"/>
</dbReference>
<feature type="region of interest" description="Disordered" evidence="1">
    <location>
        <begin position="985"/>
        <end position="1025"/>
    </location>
</feature>
<organism evidence="3 4">
    <name type="scientific">Patella caerulea</name>
    <name type="common">Rayed Mediterranean limpet</name>
    <dbReference type="NCBI Taxonomy" id="87958"/>
    <lineage>
        <taxon>Eukaryota</taxon>
        <taxon>Metazoa</taxon>
        <taxon>Spiralia</taxon>
        <taxon>Lophotrochozoa</taxon>
        <taxon>Mollusca</taxon>
        <taxon>Gastropoda</taxon>
        <taxon>Patellogastropoda</taxon>
        <taxon>Patelloidea</taxon>
        <taxon>Patellidae</taxon>
        <taxon>Patella</taxon>
    </lineage>
</organism>
<feature type="compositionally biased region" description="Polar residues" evidence="1">
    <location>
        <begin position="998"/>
        <end position="1008"/>
    </location>
</feature>
<dbReference type="Pfam" id="PF00615">
    <property type="entry name" value="RGS"/>
    <property type="match status" value="1"/>
</dbReference>
<dbReference type="Proteomes" id="UP001347796">
    <property type="component" value="Unassembled WGS sequence"/>
</dbReference>
<dbReference type="PANTHER" id="PTHR46583:SF2">
    <property type="entry name" value="RGS DOMAIN-CONTAINING PROTEIN"/>
    <property type="match status" value="1"/>
</dbReference>
<keyword evidence="4" id="KW-1185">Reference proteome</keyword>